<dbReference type="Gene3D" id="1.25.40.10">
    <property type="entry name" value="Tetratricopeptide repeat domain"/>
    <property type="match status" value="5"/>
</dbReference>
<dbReference type="InterPro" id="IPR011990">
    <property type="entry name" value="TPR-like_helical_dom_sf"/>
</dbReference>
<protein>
    <submittedName>
        <fullName evidence="2">Uncharacterized protein</fullName>
    </submittedName>
</protein>
<gene>
    <name evidence="2" type="ORF">STVIR_0096</name>
</gene>
<dbReference type="EMBL" id="AMLP01000004">
    <property type="protein sequence ID" value="ELS58964.1"/>
    <property type="molecule type" value="Genomic_DNA"/>
</dbReference>
<feature type="region of interest" description="Disordered" evidence="1">
    <location>
        <begin position="1157"/>
        <end position="1193"/>
    </location>
</feature>
<reference evidence="2 3" key="1">
    <citation type="journal article" date="2013" name="Genome Announc.">
        <title>Draft Genome Sequence of Streptomyces viridochromogenes Strain Tu57, Producer of Avilamycin.</title>
        <authorList>
            <person name="Gruning B.A."/>
            <person name="Erxleben A."/>
            <person name="Hahnlein A."/>
            <person name="Gunther S."/>
        </authorList>
    </citation>
    <scope>NUCLEOTIDE SEQUENCE [LARGE SCALE GENOMIC DNA]</scope>
    <source>
        <strain evidence="2 3">Tue57</strain>
    </source>
</reference>
<evidence type="ECO:0000313" key="3">
    <source>
        <dbReference type="Proteomes" id="UP000011205"/>
    </source>
</evidence>
<dbReference type="AlphaFoldDB" id="L8PSA9"/>
<accession>L8PSA9</accession>
<dbReference type="RefSeq" id="WP_003995441.1">
    <property type="nucleotide sequence ID" value="NZ_AMLP01000004.1"/>
</dbReference>
<evidence type="ECO:0000256" key="1">
    <source>
        <dbReference type="SAM" id="MobiDB-lite"/>
    </source>
</evidence>
<organism evidence="2 3">
    <name type="scientific">Streptomyces viridochromogenes Tue57</name>
    <dbReference type="NCBI Taxonomy" id="1160705"/>
    <lineage>
        <taxon>Bacteria</taxon>
        <taxon>Bacillati</taxon>
        <taxon>Actinomycetota</taxon>
        <taxon>Actinomycetes</taxon>
        <taxon>Kitasatosporales</taxon>
        <taxon>Streptomycetaceae</taxon>
        <taxon>Streptomyces</taxon>
    </lineage>
</organism>
<dbReference type="PATRIC" id="fig|1160705.3.peg.94"/>
<comment type="caution">
    <text evidence="2">The sequence shown here is derived from an EMBL/GenBank/DDBJ whole genome shotgun (WGS) entry which is preliminary data.</text>
</comment>
<dbReference type="Proteomes" id="UP000011205">
    <property type="component" value="Unassembled WGS sequence"/>
</dbReference>
<name>L8PSA9_STRVR</name>
<feature type="compositionally biased region" description="Pro residues" evidence="1">
    <location>
        <begin position="1160"/>
        <end position="1170"/>
    </location>
</feature>
<sequence>MDSQDGQPPRIDARGVSGLLIGDGLQVNVLAGEPIPARSAYLYQVRSIAPDRLRGREAELAELAEFCTRPGAAAYRWWRAKAWAGKSALLSWFVLHPPAGVHIVSFFVTARFAGQSDREAFIDVVMEQLAALLGRPVPAHLTGATRAAHLLALLDDAATVCREQGSRLVLVVDGLDEDLGVTTGPDAYSIAALLPAHPPAGMRVIVAGRLAPPLPGDVPDHHPLREPAAVRLLEPSRDAEVIRDAAERELKRLLTGTPIEQDLLGLLTAAGGGLSVQDLVELTGTRDPWEIAETLGTVSGRTFEQRPALVRHGPERPEHVYLLAHEDLQQEAVTFLAGDRLVDYRRRLHNWADGHRGRGWDAHTPGYLLLGYFRSLRADGDIPMMLGLALDPGRHAWLLDTTGGDATALAELTATQDAILAAASPNLPDLTKVALCRMRLSERNASLPLDVPVVWALLGHVGRARALAESMGSGSSARALAGVAREVAEAGNRTLAESIARSITEPDEGAKALSAVAAAAVRDGDGHRAAELADAADRAARRIDNFLTRASCWATMATDAAAAGDRRRAAELVREIRALADGPEAAAGRWWLDADLAEALAAAGEHGDALAVARAIDDPEQRAQALAAVARAVARSGDLTSAYRSAAEAEAAARAVSGVWLQPPMAGVIEAMAAAGAPDRAAELTAEAVVGLVDGSDDSPTFRVGGDLAVLTGAVARAGDHGCAEALARANPDAESKARALAAVAEAVVRSGDHRRGLDLVGEAQEVARAVRSPVHHQVELAALAGLAARSGDLDWALAIAGTVHDPARAVAARRAVARAAANAGHCDRAEAIARAIDNVSGQRDAVVALVAEAVLEAGAVERAVEIILTIETLRPRMLAMAAMAGMREASGDRDDAIKLMDWLLAGIPEAGEDLNESSVLALAEVVADTGGVDQSERVARVIKDFALRARALAAVARAAARSGRVSRATALVDEAEEAARSIGGPHDRGRTLASLIETINGTGDQEQVVVVVGGDGALARPVDGTSVRIRTLAVVSEAIAWIGDHGRAAALAAEIEDALEAADSHKNEELLAGLARAAAETGQPERAEELADRITRPEIQARALAHLANVAGPGAAQRLTARAFAIDLWTAVDALDRLELDVLLLLAEDLGVAGLRTAPPDPVDPPPVRPASARRRRMRLTLGWPRRTGREP</sequence>
<evidence type="ECO:0000313" key="2">
    <source>
        <dbReference type="EMBL" id="ELS58964.1"/>
    </source>
</evidence>
<proteinExistence type="predicted"/>